<accession>A0ACA9MF65</accession>
<feature type="non-terminal residue" evidence="1">
    <location>
        <position position="1"/>
    </location>
</feature>
<comment type="caution">
    <text evidence="1">The sequence shown here is derived from an EMBL/GenBank/DDBJ whole genome shotgun (WGS) entry which is preliminary data.</text>
</comment>
<sequence length="87" mass="10042">FNSGKVYSYILQQQLNFFEYNMAIIKIQMAINQLKIFADTNIVTVRQKMLNGSITTYLIMRLVKATSKQIVSSSLDMLEDDDPNERS</sequence>
<name>A0ACA9MF65_9GLOM</name>
<dbReference type="Proteomes" id="UP000789702">
    <property type="component" value="Unassembled WGS sequence"/>
</dbReference>
<organism evidence="1 2">
    <name type="scientific">Dentiscutata heterogama</name>
    <dbReference type="NCBI Taxonomy" id="1316150"/>
    <lineage>
        <taxon>Eukaryota</taxon>
        <taxon>Fungi</taxon>
        <taxon>Fungi incertae sedis</taxon>
        <taxon>Mucoromycota</taxon>
        <taxon>Glomeromycotina</taxon>
        <taxon>Glomeromycetes</taxon>
        <taxon>Diversisporales</taxon>
        <taxon>Gigasporaceae</taxon>
        <taxon>Dentiscutata</taxon>
    </lineage>
</organism>
<protein>
    <submittedName>
        <fullName evidence="1">17130_t:CDS:1</fullName>
    </submittedName>
</protein>
<evidence type="ECO:0000313" key="2">
    <source>
        <dbReference type="Proteomes" id="UP000789702"/>
    </source>
</evidence>
<proteinExistence type="predicted"/>
<reference evidence="1" key="1">
    <citation type="submission" date="2021-06" db="EMBL/GenBank/DDBJ databases">
        <authorList>
            <person name="Kallberg Y."/>
            <person name="Tangrot J."/>
            <person name="Rosling A."/>
        </authorList>
    </citation>
    <scope>NUCLEOTIDE SEQUENCE</scope>
    <source>
        <strain evidence="1">IL203A</strain>
    </source>
</reference>
<evidence type="ECO:0000313" key="1">
    <source>
        <dbReference type="EMBL" id="CAG8585052.1"/>
    </source>
</evidence>
<keyword evidence="2" id="KW-1185">Reference proteome</keyword>
<dbReference type="EMBL" id="CAJVPU010008531">
    <property type="protein sequence ID" value="CAG8585052.1"/>
    <property type="molecule type" value="Genomic_DNA"/>
</dbReference>
<gene>
    <name evidence="1" type="ORF">DHETER_LOCUS6632</name>
</gene>